<dbReference type="eggNOG" id="ENOG502QTA6">
    <property type="taxonomic scope" value="Eukaryota"/>
</dbReference>
<feature type="region of interest" description="Disordered" evidence="1">
    <location>
        <begin position="295"/>
        <end position="407"/>
    </location>
</feature>
<protein>
    <submittedName>
        <fullName evidence="2">Protein IVY1</fullName>
    </submittedName>
</protein>
<dbReference type="InterPro" id="IPR037470">
    <property type="entry name" value="IVY1"/>
</dbReference>
<dbReference type="Gene3D" id="1.20.1270.60">
    <property type="entry name" value="Arfaptin homology (AH) domain/BAR domain"/>
    <property type="match status" value="1"/>
</dbReference>
<accession>W1QC38</accession>
<dbReference type="AlphaFoldDB" id="W1QC38"/>
<dbReference type="PANTHER" id="PTHR38407:SF1">
    <property type="entry name" value="PROTEIN IVY1"/>
    <property type="match status" value="1"/>
</dbReference>
<dbReference type="STRING" id="871575.W1QC38"/>
<dbReference type="Proteomes" id="UP000008673">
    <property type="component" value="Unassembled WGS sequence"/>
</dbReference>
<dbReference type="KEGG" id="opa:HPODL_04212"/>
<proteinExistence type="predicted"/>
<feature type="compositionally biased region" description="Polar residues" evidence="1">
    <location>
        <begin position="26"/>
        <end position="46"/>
    </location>
</feature>
<sequence length="421" mass="46039">MDNTAPRKSPVRKPPPPHLSEFYSFVNGSSPESQPQLETSTLQSGSKDPFQEDSLYDIAGLSLGEVQRKLRADSSRTESLLSLQPSMTPSTLDLETLITKKDVNDTIASCRDLVRTAAAYREALNALSTAASEFGRSLEDCARCKGAGSASEGLMTASGFHHQIANHQQILAHSLSDGFERPILNIISDFERSYKANDAIFKKEIREKVLQLRQKEATNNKLSRKKTRNIIAYKSNLLQLASQLDEIDRAKHDYYVSSYDQTQATFTSILAKTSSVIAMETQMYESIANKAHSGGGLDKLLAQEPSPTPENDTNSETRTLEASRPSSVTAQSTRSDHSDHSDHSNHSEPADSQDEADEANKTTDSFFSPPVVTSRDEASAEAPEQQQPDHTSTFSLPTATSPAVPLAPTVTHADSVSVQYM</sequence>
<feature type="compositionally biased region" description="Basic and acidic residues" evidence="1">
    <location>
        <begin position="334"/>
        <end position="349"/>
    </location>
</feature>
<reference evidence="2 3" key="1">
    <citation type="journal article" date="2013" name="BMC Genomics">
        <title>Genome sequence and analysis of methylotrophic yeast Hansenula polymorpha DL1.</title>
        <authorList>
            <person name="Ravin N.V."/>
            <person name="Eldarov M.A."/>
            <person name="Kadnikov V.V."/>
            <person name="Beletsky A.V."/>
            <person name="Schneider J."/>
            <person name="Mardanova E.S."/>
            <person name="Smekalova E.M."/>
            <person name="Zvereva M.I."/>
            <person name="Dontsova O.A."/>
            <person name="Mardanov A.V."/>
            <person name="Skryabin K.G."/>
        </authorList>
    </citation>
    <scope>NUCLEOTIDE SEQUENCE [LARGE SCALE GENOMIC DNA]</scope>
    <source>
        <strain evidence="3">ATCC 26012 / BCRC 20466 / JCM 22074 / NRRL Y-7560 / DL-1</strain>
    </source>
</reference>
<evidence type="ECO:0000313" key="3">
    <source>
        <dbReference type="Proteomes" id="UP000008673"/>
    </source>
</evidence>
<name>W1QC38_OGAPD</name>
<dbReference type="EMBL" id="AEOI02000008">
    <property type="protein sequence ID" value="ESW98592.1"/>
    <property type="molecule type" value="Genomic_DNA"/>
</dbReference>
<dbReference type="GO" id="GO:0000329">
    <property type="term" value="C:fungal-type vacuole membrane"/>
    <property type="evidence" value="ECO:0007669"/>
    <property type="project" value="InterPro"/>
</dbReference>
<feature type="compositionally biased region" description="Polar residues" evidence="1">
    <location>
        <begin position="324"/>
        <end position="333"/>
    </location>
</feature>
<dbReference type="InterPro" id="IPR027267">
    <property type="entry name" value="AH/BAR_dom_sf"/>
</dbReference>
<feature type="region of interest" description="Disordered" evidence="1">
    <location>
        <begin position="1"/>
        <end position="49"/>
    </location>
</feature>
<gene>
    <name evidence="2" type="ORF">HPODL_04212</name>
</gene>
<dbReference type="PANTHER" id="PTHR38407">
    <property type="entry name" value="PROTEIN IVY1"/>
    <property type="match status" value="1"/>
</dbReference>
<keyword evidence="3" id="KW-1185">Reference proteome</keyword>
<comment type="caution">
    <text evidence="2">The sequence shown here is derived from an EMBL/GenBank/DDBJ whole genome shotgun (WGS) entry which is preliminary data.</text>
</comment>
<dbReference type="HOGENOM" id="CLU_034174_0_0_1"/>
<dbReference type="GO" id="GO:0005543">
    <property type="term" value="F:phospholipid binding"/>
    <property type="evidence" value="ECO:0007669"/>
    <property type="project" value="InterPro"/>
</dbReference>
<dbReference type="OMA" id="ALENMAH"/>
<feature type="compositionally biased region" description="Polar residues" evidence="1">
    <location>
        <begin position="384"/>
        <end position="401"/>
    </location>
</feature>
<dbReference type="OrthoDB" id="5594612at2759"/>
<organism evidence="2 3">
    <name type="scientific">Ogataea parapolymorpha (strain ATCC 26012 / BCRC 20466 / JCM 22074 / NRRL Y-7560 / DL-1)</name>
    <name type="common">Yeast</name>
    <name type="synonym">Hansenula polymorpha</name>
    <dbReference type="NCBI Taxonomy" id="871575"/>
    <lineage>
        <taxon>Eukaryota</taxon>
        <taxon>Fungi</taxon>
        <taxon>Dikarya</taxon>
        <taxon>Ascomycota</taxon>
        <taxon>Saccharomycotina</taxon>
        <taxon>Pichiomycetes</taxon>
        <taxon>Pichiales</taxon>
        <taxon>Pichiaceae</taxon>
        <taxon>Ogataea</taxon>
    </lineage>
</organism>
<dbReference type="SUPFAM" id="SSF103657">
    <property type="entry name" value="BAR/IMD domain-like"/>
    <property type="match status" value="1"/>
</dbReference>
<dbReference type="GO" id="GO:0042144">
    <property type="term" value="P:vacuole fusion, non-autophagic"/>
    <property type="evidence" value="ECO:0007669"/>
    <property type="project" value="InterPro"/>
</dbReference>
<evidence type="ECO:0000256" key="1">
    <source>
        <dbReference type="SAM" id="MobiDB-lite"/>
    </source>
</evidence>
<evidence type="ECO:0000313" key="2">
    <source>
        <dbReference type="EMBL" id="ESW98592.1"/>
    </source>
</evidence>
<dbReference type="RefSeq" id="XP_013934475.1">
    <property type="nucleotide sequence ID" value="XM_014079000.1"/>
</dbReference>
<dbReference type="GeneID" id="25773641"/>